<keyword evidence="1" id="KW-1133">Transmembrane helix</keyword>
<protein>
    <submittedName>
        <fullName evidence="2">Uncharacterized protein</fullName>
    </submittedName>
</protein>
<dbReference type="AlphaFoldDB" id="A0A4R3SZI7"/>
<evidence type="ECO:0000313" key="2">
    <source>
        <dbReference type="EMBL" id="TCU54558.1"/>
    </source>
</evidence>
<dbReference type="Proteomes" id="UP000295773">
    <property type="component" value="Unassembled WGS sequence"/>
</dbReference>
<name>A0A4R3SZI7_9FIRM</name>
<feature type="transmembrane region" description="Helical" evidence="1">
    <location>
        <begin position="14"/>
        <end position="33"/>
    </location>
</feature>
<organism evidence="2 3">
    <name type="scientific">Longicatena caecimuris</name>
    <dbReference type="NCBI Taxonomy" id="1796635"/>
    <lineage>
        <taxon>Bacteria</taxon>
        <taxon>Bacillati</taxon>
        <taxon>Bacillota</taxon>
        <taxon>Erysipelotrichia</taxon>
        <taxon>Erysipelotrichales</taxon>
        <taxon>Erysipelotrichaceae</taxon>
        <taxon>Longicatena</taxon>
    </lineage>
</organism>
<dbReference type="RefSeq" id="WP_008691243.1">
    <property type="nucleotide sequence ID" value="NZ_AP024510.1"/>
</dbReference>
<keyword evidence="1" id="KW-0812">Transmembrane</keyword>
<comment type="caution">
    <text evidence="2">The sequence shown here is derived from an EMBL/GenBank/DDBJ whole genome shotgun (WGS) entry which is preliminary data.</text>
</comment>
<evidence type="ECO:0000313" key="3">
    <source>
        <dbReference type="Proteomes" id="UP000295773"/>
    </source>
</evidence>
<evidence type="ECO:0000256" key="1">
    <source>
        <dbReference type="SAM" id="Phobius"/>
    </source>
</evidence>
<gene>
    <name evidence="2" type="ORF">EDD61_12435</name>
</gene>
<accession>A0A4R3SZI7</accession>
<proteinExistence type="predicted"/>
<dbReference type="EMBL" id="SMBP01000024">
    <property type="protein sequence ID" value="TCU54558.1"/>
    <property type="molecule type" value="Genomic_DNA"/>
</dbReference>
<reference evidence="2 3" key="1">
    <citation type="submission" date="2019-03" db="EMBL/GenBank/DDBJ databases">
        <title>Genomic Encyclopedia of Type Strains, Phase IV (KMG-IV): sequencing the most valuable type-strain genomes for metagenomic binning, comparative biology and taxonomic classification.</title>
        <authorList>
            <person name="Goeker M."/>
        </authorList>
    </citation>
    <scope>NUCLEOTIDE SEQUENCE [LARGE SCALE GENOMIC DNA]</scope>
    <source>
        <strain evidence="2 3">DSM 29481</strain>
    </source>
</reference>
<sequence>MYHQKTYLYGKERWISFGFLCISTLIILLAAFLTNQIVSRSILLVMSLLNLLLAGMVLKMNLRRKRIQKEFIYELDKDIRSKEVLCPSCGAKIGASGICPKCGYCRKN</sequence>
<keyword evidence="1" id="KW-0472">Membrane</keyword>
<keyword evidence="3" id="KW-1185">Reference proteome</keyword>
<dbReference type="GeneID" id="73794458"/>
<feature type="transmembrane region" description="Helical" evidence="1">
    <location>
        <begin position="39"/>
        <end position="58"/>
    </location>
</feature>